<evidence type="ECO:0000313" key="4">
    <source>
        <dbReference type="Proteomes" id="UP000281553"/>
    </source>
</evidence>
<protein>
    <recommendedName>
        <fullName evidence="2">Rho-GAP domain-containing protein</fullName>
    </recommendedName>
</protein>
<keyword evidence="1" id="KW-0343">GTPase activation</keyword>
<dbReference type="Proteomes" id="UP000281553">
    <property type="component" value="Unassembled WGS sequence"/>
</dbReference>
<keyword evidence="4" id="KW-1185">Reference proteome</keyword>
<dbReference type="Gene3D" id="1.10.555.10">
    <property type="entry name" value="Rho GTPase activation protein"/>
    <property type="match status" value="1"/>
</dbReference>
<evidence type="ECO:0000256" key="1">
    <source>
        <dbReference type="ARBA" id="ARBA00022468"/>
    </source>
</evidence>
<dbReference type="EMBL" id="UYRU01009301">
    <property type="protein sequence ID" value="VDK43749.1"/>
    <property type="molecule type" value="Genomic_DNA"/>
</dbReference>
<reference evidence="3 4" key="1">
    <citation type="submission" date="2018-11" db="EMBL/GenBank/DDBJ databases">
        <authorList>
            <consortium name="Pathogen Informatics"/>
        </authorList>
    </citation>
    <scope>NUCLEOTIDE SEQUENCE [LARGE SCALE GENOMIC DNA]</scope>
</reference>
<dbReference type="GO" id="GO:0005737">
    <property type="term" value="C:cytoplasm"/>
    <property type="evidence" value="ECO:0007669"/>
    <property type="project" value="TreeGrafter"/>
</dbReference>
<dbReference type="Pfam" id="PF00620">
    <property type="entry name" value="RhoGAP"/>
    <property type="match status" value="1"/>
</dbReference>
<dbReference type="PANTHER" id="PTHR23176">
    <property type="entry name" value="RHO/RAC/CDC GTPASE-ACTIVATING PROTEIN"/>
    <property type="match status" value="1"/>
</dbReference>
<evidence type="ECO:0000259" key="2">
    <source>
        <dbReference type="PROSITE" id="PS50238"/>
    </source>
</evidence>
<proteinExistence type="predicted"/>
<dbReference type="GO" id="GO:0007165">
    <property type="term" value="P:signal transduction"/>
    <property type="evidence" value="ECO:0007669"/>
    <property type="project" value="InterPro"/>
</dbReference>
<organism evidence="3 4">
    <name type="scientific">Dibothriocephalus latus</name>
    <name type="common">Fish tapeworm</name>
    <name type="synonym">Diphyllobothrium latum</name>
    <dbReference type="NCBI Taxonomy" id="60516"/>
    <lineage>
        <taxon>Eukaryota</taxon>
        <taxon>Metazoa</taxon>
        <taxon>Spiralia</taxon>
        <taxon>Lophotrochozoa</taxon>
        <taxon>Platyhelminthes</taxon>
        <taxon>Cestoda</taxon>
        <taxon>Eucestoda</taxon>
        <taxon>Diphyllobothriidea</taxon>
        <taxon>Diphyllobothriidae</taxon>
        <taxon>Dibothriocephalus</taxon>
    </lineage>
</organism>
<dbReference type="PANTHER" id="PTHR23176:SF0">
    <property type="entry name" value="RHO GTPASE ACTIVATING PROTEIN AT 19D, ISOFORM D"/>
    <property type="match status" value="1"/>
</dbReference>
<dbReference type="InterPro" id="IPR050729">
    <property type="entry name" value="Rho-GAP"/>
</dbReference>
<evidence type="ECO:0000313" key="3">
    <source>
        <dbReference type="EMBL" id="VDK43749.1"/>
    </source>
</evidence>
<feature type="non-terminal residue" evidence="3">
    <location>
        <position position="148"/>
    </location>
</feature>
<sequence length="148" mass="15971">MLSKQVEAPKHPGVPQVLVNMVTALRIRGLDAEGLYRVPGRTSKVKEIENLANSNIDVLSEQLLSSEEAYDGRAISSAVKRYLATLPESLLDADVFATAIGERPGQSLRTPTGLARALWQVQAALTSCIGCPGGKKSTDRERGWRLAT</sequence>
<dbReference type="InterPro" id="IPR000198">
    <property type="entry name" value="RhoGAP_dom"/>
</dbReference>
<dbReference type="OrthoDB" id="10033734at2759"/>
<dbReference type="PROSITE" id="PS50238">
    <property type="entry name" value="RHOGAP"/>
    <property type="match status" value="1"/>
</dbReference>
<dbReference type="AlphaFoldDB" id="A0A3P6Q5H2"/>
<dbReference type="CDD" id="cd00159">
    <property type="entry name" value="RhoGAP"/>
    <property type="match status" value="1"/>
</dbReference>
<dbReference type="GO" id="GO:0005096">
    <property type="term" value="F:GTPase activator activity"/>
    <property type="evidence" value="ECO:0007669"/>
    <property type="project" value="UniProtKB-KW"/>
</dbReference>
<dbReference type="SUPFAM" id="SSF48350">
    <property type="entry name" value="GTPase activation domain, GAP"/>
    <property type="match status" value="1"/>
</dbReference>
<gene>
    <name evidence="3" type="ORF">DILT_LOCUS1396</name>
</gene>
<accession>A0A3P6Q5H2</accession>
<name>A0A3P6Q5H2_DIBLA</name>
<dbReference type="InterPro" id="IPR008936">
    <property type="entry name" value="Rho_GTPase_activation_prot"/>
</dbReference>
<feature type="domain" description="Rho-GAP" evidence="2">
    <location>
        <begin position="1"/>
        <end position="148"/>
    </location>
</feature>